<organism evidence="1 2">
    <name type="scientific">Myodes glareolus</name>
    <name type="common">Bank vole</name>
    <name type="synonym">Clethrionomys glareolus</name>
    <dbReference type="NCBI Taxonomy" id="447135"/>
    <lineage>
        <taxon>Eukaryota</taxon>
        <taxon>Metazoa</taxon>
        <taxon>Chordata</taxon>
        <taxon>Craniata</taxon>
        <taxon>Vertebrata</taxon>
        <taxon>Euteleostomi</taxon>
        <taxon>Mammalia</taxon>
        <taxon>Eutheria</taxon>
        <taxon>Euarchontoglires</taxon>
        <taxon>Glires</taxon>
        <taxon>Rodentia</taxon>
        <taxon>Myomorpha</taxon>
        <taxon>Muroidea</taxon>
        <taxon>Cricetidae</taxon>
        <taxon>Arvicolinae</taxon>
        <taxon>Myodes</taxon>
    </lineage>
</organism>
<accession>A0AAW0HEZ9</accession>
<comment type="caution">
    <text evidence="1">The sequence shown here is derived from an EMBL/GenBank/DDBJ whole genome shotgun (WGS) entry which is preliminary data.</text>
</comment>
<sequence length="69" mass="8186">MVNKTHLTITTNHTSLVEESNRSSEKMLSSKVKCLLILEKAYMQKRQYMLSEQSQLWDERETHQSEKKT</sequence>
<gene>
    <name evidence="1" type="ORF">U0070_025769</name>
</gene>
<evidence type="ECO:0000313" key="1">
    <source>
        <dbReference type="EMBL" id="KAK7801280.1"/>
    </source>
</evidence>
<evidence type="ECO:0000313" key="2">
    <source>
        <dbReference type="Proteomes" id="UP001488838"/>
    </source>
</evidence>
<dbReference type="EMBL" id="JBBHLL010000514">
    <property type="protein sequence ID" value="KAK7801280.1"/>
    <property type="molecule type" value="Genomic_DNA"/>
</dbReference>
<reference evidence="1 2" key="1">
    <citation type="journal article" date="2023" name="bioRxiv">
        <title>Conserved and derived expression patterns and positive selection on dental genes reveal complex evolutionary context of ever-growing rodent molars.</title>
        <authorList>
            <person name="Calamari Z.T."/>
            <person name="Song A."/>
            <person name="Cohen E."/>
            <person name="Akter M."/>
            <person name="Roy R.D."/>
            <person name="Hallikas O."/>
            <person name="Christensen M.M."/>
            <person name="Li P."/>
            <person name="Marangoni P."/>
            <person name="Jernvall J."/>
            <person name="Klein O.D."/>
        </authorList>
    </citation>
    <scope>NUCLEOTIDE SEQUENCE [LARGE SCALE GENOMIC DNA]</scope>
    <source>
        <strain evidence="1">V071</strain>
    </source>
</reference>
<keyword evidence="2" id="KW-1185">Reference proteome</keyword>
<dbReference type="Proteomes" id="UP001488838">
    <property type="component" value="Unassembled WGS sequence"/>
</dbReference>
<name>A0AAW0HEZ9_MYOGA</name>
<protein>
    <submittedName>
        <fullName evidence="1">Uncharacterized protein</fullName>
    </submittedName>
</protein>
<proteinExistence type="predicted"/>
<dbReference type="AlphaFoldDB" id="A0AAW0HEZ9"/>